<dbReference type="InterPro" id="IPR011256">
    <property type="entry name" value="Reg_factor_effector_dom_sf"/>
</dbReference>
<reference evidence="3 4" key="1">
    <citation type="submission" date="2023-04" db="EMBL/GenBank/DDBJ databases">
        <title>Luteimonas endophyticus RD2P54.</title>
        <authorList>
            <person name="Sun J.-Q."/>
        </authorList>
    </citation>
    <scope>NUCLEOTIDE SEQUENCE [LARGE SCALE GENOMIC DNA]</scope>
    <source>
        <strain evidence="3 4">RD2P54</strain>
    </source>
</reference>
<keyword evidence="4" id="KW-1185">Reference proteome</keyword>
<dbReference type="Pfam" id="PF10604">
    <property type="entry name" value="Polyketide_cyc2"/>
    <property type="match status" value="1"/>
</dbReference>
<dbReference type="RefSeq" id="WP_280575389.1">
    <property type="nucleotide sequence ID" value="NZ_JARXRM010000043.1"/>
</dbReference>
<organism evidence="3 4">
    <name type="scientific">Luteimonas endophytica</name>
    <dbReference type="NCBI Taxonomy" id="3042023"/>
    <lineage>
        <taxon>Bacteria</taxon>
        <taxon>Pseudomonadati</taxon>
        <taxon>Pseudomonadota</taxon>
        <taxon>Gammaproteobacteria</taxon>
        <taxon>Lysobacterales</taxon>
        <taxon>Lysobacteraceae</taxon>
        <taxon>Luteimonas</taxon>
    </lineage>
</organism>
<dbReference type="Gene3D" id="3.30.530.20">
    <property type="match status" value="1"/>
</dbReference>
<keyword evidence="2" id="KW-1133">Transmembrane helix</keyword>
<keyword evidence="2" id="KW-0472">Membrane</keyword>
<dbReference type="EMBL" id="JARXRM010000043">
    <property type="protein sequence ID" value="MDH5824095.1"/>
    <property type="molecule type" value="Genomic_DNA"/>
</dbReference>
<evidence type="ECO:0000313" key="3">
    <source>
        <dbReference type="EMBL" id="MDH5824095.1"/>
    </source>
</evidence>
<feature type="transmembrane region" description="Helical" evidence="2">
    <location>
        <begin position="7"/>
        <end position="25"/>
    </location>
</feature>
<name>A0ABT6JB91_9GAMM</name>
<dbReference type="SUPFAM" id="SSF55961">
    <property type="entry name" value="Bet v1-like"/>
    <property type="match status" value="1"/>
</dbReference>
<accession>A0ABT6JB91</accession>
<feature type="compositionally biased region" description="Acidic residues" evidence="1">
    <location>
        <begin position="275"/>
        <end position="302"/>
    </location>
</feature>
<sequence length="402" mass="45075">MTRLLELLISLVIVAVLFVVVGVLLPSERNLVEQVETNRRQTIVFDTINSFRRFDDWHPMVLQDPAIELNRSGPDEGVGARLDFSSDNRNIGDGSWEIVASEPRERVEIAITDEHRGSDKRTVFTLRPTGRGGRNMEITQTYHVEYGWDLIGRYAGLYVSRNVGDNMQLGLRRLSNMLASVPNVDYATEGTTLRGMTTEERPAEDLLVVKAGAIERNNQKIQDSMEANMEWINRTMAANDLEAAGPMRIVSTELGRETYTFDVVQPVRRQRDGDDGNGEDQAETQDDEAADEDAAQSEDGEAEGERVLDNTPVPVVAAEGEELQDLELLGPVEYVRSEPSLVAKGRYTGYMAELENVRNALRAWAMTQGHEAVGRPYEIYIDGIDAAFTQDGEYEVFWNLKQ</sequence>
<feature type="region of interest" description="Disordered" evidence="1">
    <location>
        <begin position="261"/>
        <end position="310"/>
    </location>
</feature>
<comment type="caution">
    <text evidence="3">The sequence shown here is derived from an EMBL/GenBank/DDBJ whole genome shotgun (WGS) entry which is preliminary data.</text>
</comment>
<evidence type="ECO:0000313" key="4">
    <source>
        <dbReference type="Proteomes" id="UP001156940"/>
    </source>
</evidence>
<dbReference type="InterPro" id="IPR023393">
    <property type="entry name" value="START-like_dom_sf"/>
</dbReference>
<proteinExistence type="predicted"/>
<dbReference type="Proteomes" id="UP001156940">
    <property type="component" value="Unassembled WGS sequence"/>
</dbReference>
<protein>
    <submittedName>
        <fullName evidence="3">SRPBCC family protein</fullName>
    </submittedName>
</protein>
<dbReference type="Gene3D" id="3.20.80.10">
    <property type="entry name" value="Regulatory factor, effector binding domain"/>
    <property type="match status" value="1"/>
</dbReference>
<dbReference type="InterPro" id="IPR019587">
    <property type="entry name" value="Polyketide_cyclase/dehydratase"/>
</dbReference>
<evidence type="ECO:0000256" key="2">
    <source>
        <dbReference type="SAM" id="Phobius"/>
    </source>
</evidence>
<keyword evidence="2" id="KW-0812">Transmembrane</keyword>
<gene>
    <name evidence="3" type="ORF">QFW77_14025</name>
</gene>
<evidence type="ECO:0000256" key="1">
    <source>
        <dbReference type="SAM" id="MobiDB-lite"/>
    </source>
</evidence>